<name>A0A285VT50_9MICO</name>
<dbReference type="Gene3D" id="3.40.50.410">
    <property type="entry name" value="von Willebrand factor, type A domain"/>
    <property type="match status" value="1"/>
</dbReference>
<evidence type="ECO:0000259" key="5">
    <source>
        <dbReference type="PROSITE" id="PS50234"/>
    </source>
</evidence>
<keyword evidence="3 4" id="KW-0732">Signal</keyword>
<evidence type="ECO:0000256" key="2">
    <source>
        <dbReference type="ARBA" id="ARBA00022525"/>
    </source>
</evidence>
<feature type="chain" id="PRO_5012515751" description="VWFA domain-containing protein" evidence="4">
    <location>
        <begin position="26"/>
        <end position="432"/>
    </location>
</feature>
<evidence type="ECO:0000256" key="3">
    <source>
        <dbReference type="ARBA" id="ARBA00022729"/>
    </source>
</evidence>
<dbReference type="PANTHER" id="PTHR47824">
    <property type="entry name" value="UBIQUITIN-LIKE DOMAIN-CONTAINING PROTEIN"/>
    <property type="match status" value="1"/>
</dbReference>
<evidence type="ECO:0000256" key="4">
    <source>
        <dbReference type="SAM" id="SignalP"/>
    </source>
</evidence>
<evidence type="ECO:0000313" key="7">
    <source>
        <dbReference type="Proteomes" id="UP000219688"/>
    </source>
</evidence>
<dbReference type="Pfam" id="PF25106">
    <property type="entry name" value="VWA_4"/>
    <property type="match status" value="1"/>
</dbReference>
<dbReference type="Proteomes" id="UP000219688">
    <property type="component" value="Unassembled WGS sequence"/>
</dbReference>
<keyword evidence="2" id="KW-0964">Secreted</keyword>
<feature type="signal peptide" evidence="4">
    <location>
        <begin position="1"/>
        <end position="25"/>
    </location>
</feature>
<evidence type="ECO:0000313" key="6">
    <source>
        <dbReference type="EMBL" id="SOC57222.1"/>
    </source>
</evidence>
<dbReference type="InterPro" id="IPR056861">
    <property type="entry name" value="HMCN1-like_VWA"/>
</dbReference>
<organism evidence="6 7">
    <name type="scientific">Ornithinimicrobium cerasi</name>
    <dbReference type="NCBI Taxonomy" id="2248773"/>
    <lineage>
        <taxon>Bacteria</taxon>
        <taxon>Bacillati</taxon>
        <taxon>Actinomycetota</taxon>
        <taxon>Actinomycetes</taxon>
        <taxon>Micrococcales</taxon>
        <taxon>Ornithinimicrobiaceae</taxon>
        <taxon>Ornithinimicrobium</taxon>
    </lineage>
</organism>
<sequence>MNLSLRAVAVATAATFTLGTGAAYADVDPISYTDALDPGASVTITKTVTTPEIPPRPDIVLMVDRTGSMFGAIDNVKTNMAAIIGTVAAAQPDAQWAVASYCDFPEPDPFVLHSDLSASTATTVAAVNGIGLCGGGDEPEAQLNALWEIGDGGDAVSFRDGSSRIVVWFGDAPGHDPSGGHTEADATASLVDVGARVLAVSVGANRLDLTGQATRITGTTGGALTTGVSADQLSQAILDGLSALPVEVGATATCDTGLTATLEPATQTVTSGTDAVFQETLTLAADAPQGETLSCEVAFTLNGEPGGDGFTQTVSIDVNDVTPPTVSCEQGPNPAGRMPQGGNPDGFFQVFASDNVDPSVDIFVHDTGSSAIFGGYPSGTTFKITQAPGATPEAVPFTGAVDWKLRLKGDALMTVTDEAGNTAEVLCEVPPN</sequence>
<proteinExistence type="predicted"/>
<comment type="subcellular location">
    <subcellularLocation>
        <location evidence="1">Secreted</location>
    </subcellularLocation>
</comment>
<feature type="domain" description="VWFA" evidence="5">
    <location>
        <begin position="58"/>
        <end position="241"/>
    </location>
</feature>
<dbReference type="InterPro" id="IPR002035">
    <property type="entry name" value="VWF_A"/>
</dbReference>
<dbReference type="PANTHER" id="PTHR47824:SF3">
    <property type="entry name" value="UBIQUITIN-LIKE DOMAIN-CONTAINING PROTEIN"/>
    <property type="match status" value="1"/>
</dbReference>
<dbReference type="InterPro" id="IPR036465">
    <property type="entry name" value="vWFA_dom_sf"/>
</dbReference>
<dbReference type="SUPFAM" id="SSF53300">
    <property type="entry name" value="vWA-like"/>
    <property type="match status" value="1"/>
</dbReference>
<dbReference type="AlphaFoldDB" id="A0A285VT50"/>
<protein>
    <recommendedName>
        <fullName evidence="5">VWFA domain-containing protein</fullName>
    </recommendedName>
</protein>
<keyword evidence="7" id="KW-1185">Reference proteome</keyword>
<reference evidence="7" key="1">
    <citation type="submission" date="2017-08" db="EMBL/GenBank/DDBJ databases">
        <authorList>
            <person name="Varghese N."/>
            <person name="Submissions S."/>
        </authorList>
    </citation>
    <scope>NUCLEOTIDE SEQUENCE [LARGE SCALE GENOMIC DNA]</scope>
    <source>
        <strain evidence="7">USBA17B2</strain>
    </source>
</reference>
<dbReference type="RefSeq" id="WP_097188917.1">
    <property type="nucleotide sequence ID" value="NZ_OBQK01000011.1"/>
</dbReference>
<dbReference type="EMBL" id="OBQK01000011">
    <property type="protein sequence ID" value="SOC57222.1"/>
    <property type="molecule type" value="Genomic_DNA"/>
</dbReference>
<dbReference type="PROSITE" id="PS50234">
    <property type="entry name" value="VWFA"/>
    <property type="match status" value="1"/>
</dbReference>
<accession>A0A285VT50</accession>
<gene>
    <name evidence="6" type="ORF">SAMN05421879_11150</name>
</gene>
<evidence type="ECO:0000256" key="1">
    <source>
        <dbReference type="ARBA" id="ARBA00004613"/>
    </source>
</evidence>